<feature type="transmembrane region" description="Helical" evidence="1">
    <location>
        <begin position="48"/>
        <end position="69"/>
    </location>
</feature>
<feature type="domain" description="Plasmodium RESA N-terminal" evidence="2">
    <location>
        <begin position="171"/>
        <end position="295"/>
    </location>
</feature>
<dbReference type="AlphaFoldDB" id="A0A0L7M878"/>
<sequence length="675" mass="79255">MRQFNDSNIINPRGLLNKNKLNCKTCIIYSYDNEGKNKKKIKSFFNSLFSKRFGISILGIIYVISMNGFSSNKYLLSNIQGNNKYSRILIETELLSSNENVLITPNKFFSNINIAPKRPGDKLSVEDAFGTVNRNLTDGHNKLQKNINKYGLWNNHTSLTFGYACSLLDSNNTDKEINKNIDQLITDHINNKPKMYSLWWDVMKNEKKKYNLTTKYLYKHHQNLIEKYKNINQYIAEMQWKECRKYIILARIKYEKYINNIFCKWINKPTTKSSTFKKIVNKNRTLWKMLTNYIIQTYSESMTYSYEHISKEIHNKKQHHPTHINKENYKNFISTTLRNSQTHNLTLLYNYEQFFQDIPYIDLEALDSMQEETEPIEDIQKKKIEQNKQISEMPTDFEEIQFIIKSEERISALEESLYKPLPPLNEKQKQTDDIEKHNIVTEQPERETQQEMVDTEQTNEHTLQTIVESIQPILQFQQPVEETEQEMVDTEQTNEHTLQSIVESIQPILQFEQPVEETLQSNVKLIEPNIQSVHLVLEAEDPITETDQSIIQTVQLVVDSEQPTLETAQEVLEATREAIRTIQNAVKVITEVLRETQNLVKELQPISEQIYNGYIDIEPHITIKQATNIIHSSITRTQELVQEVQEIINKNNEETDENDDIFEDALDELPEDSVF</sequence>
<dbReference type="PANTHER" id="PTHR36193:SF23">
    <property type="entry name" value="PHISTB DOMAIN-CONTAINING RESA-LIKE PROTEIN 1"/>
    <property type="match status" value="1"/>
</dbReference>
<dbReference type="KEGG" id="pfd:PFDG_04129"/>
<evidence type="ECO:0000313" key="4">
    <source>
        <dbReference type="Proteomes" id="UP000054282"/>
    </source>
</evidence>
<dbReference type="InterPro" id="IPR019111">
    <property type="entry name" value="PRESA_N"/>
</dbReference>
<dbReference type="Pfam" id="PF09687">
    <property type="entry name" value="PRESAN"/>
    <property type="match status" value="1"/>
</dbReference>
<keyword evidence="1" id="KW-0812">Transmembrane</keyword>
<dbReference type="InterPro" id="IPR044885">
    <property type="entry name" value="PRESA_N_sf"/>
</dbReference>
<dbReference type="Gene3D" id="6.10.280.180">
    <property type="entry name" value="Plasmodium RESA, N-terminal helical domain"/>
    <property type="match status" value="1"/>
</dbReference>
<proteinExistence type="predicted"/>
<organism evidence="3 4">
    <name type="scientific">Plasmodium falciparum (isolate Dd2)</name>
    <dbReference type="NCBI Taxonomy" id="57267"/>
    <lineage>
        <taxon>Eukaryota</taxon>
        <taxon>Sar</taxon>
        <taxon>Alveolata</taxon>
        <taxon>Apicomplexa</taxon>
        <taxon>Aconoidasida</taxon>
        <taxon>Haemosporida</taxon>
        <taxon>Plasmodiidae</taxon>
        <taxon>Plasmodium</taxon>
        <taxon>Plasmodium (Laverania)</taxon>
    </lineage>
</organism>
<dbReference type="EMBL" id="GG701889">
    <property type="protein sequence ID" value="KOB89057.1"/>
    <property type="molecule type" value="Genomic_DNA"/>
</dbReference>
<dbReference type="PANTHER" id="PTHR36193">
    <property type="entry name" value="PHISTB DOMAIN-CONTAINING RESA-LIKE PROTEIN 1"/>
    <property type="match status" value="1"/>
</dbReference>
<evidence type="ECO:0000256" key="1">
    <source>
        <dbReference type="SAM" id="Phobius"/>
    </source>
</evidence>
<evidence type="ECO:0000313" key="3">
    <source>
        <dbReference type="EMBL" id="KOB89057.1"/>
    </source>
</evidence>
<dbReference type="OrthoDB" id="376323at2759"/>
<name>A0A0L7M878_PLAF4</name>
<reference evidence="4" key="2">
    <citation type="submission" date="2006-09" db="EMBL/GenBank/DDBJ databases">
        <title>The genome sequence of Plasmodium falciparum Dd2.</title>
        <authorList>
            <consortium name="The Broad Institute Genome Sequencing Platform"/>
            <person name="Birren B."/>
            <person name="Lander E."/>
            <person name="Galagan J."/>
            <person name="Nusbaum C."/>
            <person name="Devon K."/>
            <person name="Henn M."/>
            <person name="Jaffe D."/>
            <person name="Butler J."/>
            <person name="Alvarez P."/>
            <person name="Gnerre S."/>
            <person name="Grabherr M."/>
            <person name="Kleber M."/>
            <person name="Mauceli E."/>
            <person name="Brockman W."/>
            <person name="MacCallum I.A."/>
            <person name="Rounsley S."/>
            <person name="Young S."/>
            <person name="LaButti K."/>
            <person name="Pushparaj V."/>
            <person name="DeCaprio D."/>
            <person name="Crawford M."/>
            <person name="Koehrsen M."/>
            <person name="Engels R."/>
            <person name="Montgomery P."/>
            <person name="Pearson M."/>
            <person name="Howarth C."/>
            <person name="Larson L."/>
            <person name="Luoma S."/>
            <person name="White J."/>
            <person name="Kodira C."/>
            <person name="Zeng Q."/>
            <person name="O'Leary S."/>
            <person name="Yandava C."/>
            <person name="Alvarado L."/>
            <person name="Wirth D."/>
            <person name="Volkman S."/>
            <person name="Hartl D."/>
        </authorList>
    </citation>
    <scope>NUCLEOTIDE SEQUENCE [LARGE SCALE GENOMIC DNA]</scope>
</reference>
<gene>
    <name evidence="3" type="ORF">PFDG_04129</name>
</gene>
<dbReference type="VEuPathDB" id="PlasmoDB:PfDd2_070006300"/>
<reference evidence="4" key="1">
    <citation type="submission" date="2006-09" db="EMBL/GenBank/DDBJ databases">
        <title>Annotation of Plasmodium falciparum Dd2.</title>
        <authorList>
            <consortium name="The Broad Institute Genome Sequencing Platform"/>
            <person name="Volkman S.K."/>
            <person name="Neafsey D.E."/>
            <person name="Dash A.P."/>
            <person name="Chitnis C.E."/>
            <person name="Hartl D.L."/>
            <person name="Young S.K."/>
            <person name="Zeng Q."/>
            <person name="Koehrsen M."/>
            <person name="Alvarado L."/>
            <person name="Berlin A."/>
            <person name="Borenstein D."/>
            <person name="Chapman S.B."/>
            <person name="Chen Z."/>
            <person name="Engels R."/>
            <person name="Freedman E."/>
            <person name="Gellesch M."/>
            <person name="Goldberg J."/>
            <person name="Griggs A."/>
            <person name="Gujja S."/>
            <person name="Heilman E.R."/>
            <person name="Heiman D.I."/>
            <person name="Howarth C."/>
            <person name="Jen D."/>
            <person name="Larson L."/>
            <person name="Mehta T."/>
            <person name="Neiman D."/>
            <person name="Park D."/>
            <person name="Pearson M."/>
            <person name="Roberts A."/>
            <person name="Saif S."/>
            <person name="Shea T."/>
            <person name="Shenoy N."/>
            <person name="Sisk P."/>
            <person name="Stolte C."/>
            <person name="Sykes S."/>
            <person name="Walk T."/>
            <person name="White J."/>
            <person name="Yandava C."/>
            <person name="Haas B."/>
            <person name="Henn M.R."/>
            <person name="Nusbaum C."/>
            <person name="Birren B."/>
        </authorList>
    </citation>
    <scope>NUCLEOTIDE SEQUENCE [LARGE SCALE GENOMIC DNA]</scope>
</reference>
<dbReference type="Proteomes" id="UP000054282">
    <property type="component" value="Unassembled WGS sequence"/>
</dbReference>
<protein>
    <recommendedName>
        <fullName evidence="2">Plasmodium RESA N-terminal domain-containing protein</fullName>
    </recommendedName>
</protein>
<keyword evidence="1" id="KW-0472">Membrane</keyword>
<accession>A0A0L7M878</accession>
<evidence type="ECO:0000259" key="2">
    <source>
        <dbReference type="Pfam" id="PF09687"/>
    </source>
</evidence>
<keyword evidence="1" id="KW-1133">Transmembrane helix</keyword>